<evidence type="ECO:0000313" key="3">
    <source>
        <dbReference type="EMBL" id="ORY58788.1"/>
    </source>
</evidence>
<dbReference type="InterPro" id="IPR012171">
    <property type="entry name" value="Fatty_acid_desaturase"/>
</dbReference>
<evidence type="ECO:0000313" key="4">
    <source>
        <dbReference type="Proteomes" id="UP000193689"/>
    </source>
</evidence>
<dbReference type="EMBL" id="MCFJ01000015">
    <property type="protein sequence ID" value="ORY58788.1"/>
    <property type="molecule type" value="Genomic_DNA"/>
</dbReference>
<feature type="domain" description="Fatty acid desaturase" evidence="2">
    <location>
        <begin position="83"/>
        <end position="362"/>
    </location>
</feature>
<keyword evidence="1" id="KW-0472">Membrane</keyword>
<sequence>MIATTTATQTVVLEPRAREKHLEVTRFPDVNTIRKAIPAYCFQPTVLKSMSYVVRDCLLAGGLIYTALTYIPQLPNPYYRAAAWAAYTFAQGLVGTGMWILAHECGHGAFSKHRRFNDFIGWVLHSALGVPYFSWKFTHARHHLFTGHMHKDMAFVPATIVEYDRKRSWVSKFVDPDMFEDAPIIILIRLLGHQLFAWPSYLLLDLSAGPESLQRPEDKKWYRLSHFDPVSPIFRPQEAIYVLITDLGLAIVGYVLYIASQSLGAGTVFLLWGVPYFWVHHWLIAITYLHHNHPDVKHYDEHGWTYVKGALATIDRDFGWIDRYLFHGIIGTHVVHHIFARIPFYYAEDATEAIKPVLGDLYHRDERSFYGQLWSVFTTCKYVEKDPQEPGTMKWHTE</sequence>
<comment type="caution">
    <text evidence="3">The sequence shown here is derived from an EMBL/GenBank/DDBJ whole genome shotgun (WGS) entry which is preliminary data.</text>
</comment>
<gene>
    <name evidence="3" type="ORF">BCR38DRAFT_460650</name>
</gene>
<dbReference type="Pfam" id="PF00487">
    <property type="entry name" value="FA_desaturase"/>
    <property type="match status" value="1"/>
</dbReference>
<dbReference type="RefSeq" id="XP_040711600.1">
    <property type="nucleotide sequence ID" value="XM_040862437.1"/>
</dbReference>
<dbReference type="STRING" id="1141098.A0A1Y2DHS0"/>
<protein>
    <submittedName>
        <fullName evidence="3">Delta(12) fatty acid desaturase</fullName>
    </submittedName>
</protein>
<feature type="transmembrane region" description="Helical" evidence="1">
    <location>
        <begin position="269"/>
        <end position="289"/>
    </location>
</feature>
<feature type="transmembrane region" description="Helical" evidence="1">
    <location>
        <begin position="83"/>
        <end position="102"/>
    </location>
</feature>
<accession>A0A1Y2DHS0</accession>
<keyword evidence="1" id="KW-1133">Transmembrane helix</keyword>
<dbReference type="OrthoDB" id="1461976at2759"/>
<feature type="transmembrane region" description="Helical" evidence="1">
    <location>
        <begin position="239"/>
        <end position="257"/>
    </location>
</feature>
<keyword evidence="1" id="KW-0812">Transmembrane</keyword>
<dbReference type="GeneID" id="63778649"/>
<dbReference type="GO" id="GO:0006629">
    <property type="term" value="P:lipid metabolic process"/>
    <property type="evidence" value="ECO:0007669"/>
    <property type="project" value="InterPro"/>
</dbReference>
<dbReference type="InParanoid" id="A0A1Y2DHS0"/>
<dbReference type="InterPro" id="IPR005804">
    <property type="entry name" value="FA_desaturase_dom"/>
</dbReference>
<dbReference type="GO" id="GO:0016491">
    <property type="term" value="F:oxidoreductase activity"/>
    <property type="evidence" value="ECO:0007669"/>
    <property type="project" value="InterPro"/>
</dbReference>
<proteinExistence type="predicted"/>
<feature type="transmembrane region" description="Helical" evidence="1">
    <location>
        <begin position="52"/>
        <end position="71"/>
    </location>
</feature>
<evidence type="ECO:0000259" key="2">
    <source>
        <dbReference type="Pfam" id="PF00487"/>
    </source>
</evidence>
<dbReference type="Proteomes" id="UP000193689">
    <property type="component" value="Unassembled WGS sequence"/>
</dbReference>
<organism evidence="3 4">
    <name type="scientific">Pseudomassariella vexata</name>
    <dbReference type="NCBI Taxonomy" id="1141098"/>
    <lineage>
        <taxon>Eukaryota</taxon>
        <taxon>Fungi</taxon>
        <taxon>Dikarya</taxon>
        <taxon>Ascomycota</taxon>
        <taxon>Pezizomycotina</taxon>
        <taxon>Sordariomycetes</taxon>
        <taxon>Xylariomycetidae</taxon>
        <taxon>Amphisphaeriales</taxon>
        <taxon>Pseudomassariaceae</taxon>
        <taxon>Pseudomassariella</taxon>
    </lineage>
</organism>
<reference evidence="3 4" key="1">
    <citation type="submission" date="2016-07" db="EMBL/GenBank/DDBJ databases">
        <title>Pervasive Adenine N6-methylation of Active Genes in Fungi.</title>
        <authorList>
            <consortium name="DOE Joint Genome Institute"/>
            <person name="Mondo S.J."/>
            <person name="Dannebaum R.O."/>
            <person name="Kuo R.C."/>
            <person name="Labutti K."/>
            <person name="Haridas S."/>
            <person name="Kuo A."/>
            <person name="Salamov A."/>
            <person name="Ahrendt S.R."/>
            <person name="Lipzen A."/>
            <person name="Sullivan W."/>
            <person name="Andreopoulos W.B."/>
            <person name="Clum A."/>
            <person name="Lindquist E."/>
            <person name="Daum C."/>
            <person name="Ramamoorthy G.K."/>
            <person name="Gryganskyi A."/>
            <person name="Culley D."/>
            <person name="Magnuson J.K."/>
            <person name="James T.Y."/>
            <person name="O'Malley M.A."/>
            <person name="Stajich J.E."/>
            <person name="Spatafora J.W."/>
            <person name="Visel A."/>
            <person name="Grigoriev I.V."/>
        </authorList>
    </citation>
    <scope>NUCLEOTIDE SEQUENCE [LARGE SCALE GENOMIC DNA]</scope>
    <source>
        <strain evidence="3 4">CBS 129021</strain>
    </source>
</reference>
<evidence type="ECO:0000256" key="1">
    <source>
        <dbReference type="SAM" id="Phobius"/>
    </source>
</evidence>
<name>A0A1Y2DHS0_9PEZI</name>
<dbReference type="CDD" id="cd03507">
    <property type="entry name" value="Delta12-FADS-like"/>
    <property type="match status" value="1"/>
</dbReference>
<keyword evidence="4" id="KW-1185">Reference proteome</keyword>
<dbReference type="PANTHER" id="PTHR32100">
    <property type="entry name" value="OMEGA-6 FATTY ACID DESATURASE, CHLOROPLASTIC"/>
    <property type="match status" value="1"/>
</dbReference>
<dbReference type="AlphaFoldDB" id="A0A1Y2DHS0"/>